<keyword evidence="7" id="KW-0627">Porphyrin biosynthesis</keyword>
<dbReference type="Proteomes" id="UP000051139">
    <property type="component" value="Unassembled WGS sequence"/>
</dbReference>
<feature type="domain" description="Tetrapyrrole methylase" evidence="10">
    <location>
        <begin position="6"/>
        <end position="214"/>
    </location>
</feature>
<dbReference type="InterPro" id="IPR050161">
    <property type="entry name" value="Siro_Cobalamin_biosynth"/>
</dbReference>
<dbReference type="Pfam" id="PF00590">
    <property type="entry name" value="TP_methylase"/>
    <property type="match status" value="1"/>
</dbReference>
<dbReference type="PANTHER" id="PTHR45790:SF3">
    <property type="entry name" value="S-ADENOSYL-L-METHIONINE-DEPENDENT UROPORPHYRINOGEN III METHYLTRANSFERASE, CHLOROPLASTIC"/>
    <property type="match status" value="1"/>
</dbReference>
<keyword evidence="13" id="KW-1185">Reference proteome</keyword>
<evidence type="ECO:0000256" key="5">
    <source>
        <dbReference type="ARBA" id="ARBA00022679"/>
    </source>
</evidence>
<reference evidence="11 14" key="2">
    <citation type="submission" date="2019-07" db="EMBL/GenBank/DDBJ databases">
        <title>Whole genome shotgun sequence of Lactobacillus siliginis NBRC 101315.</title>
        <authorList>
            <person name="Hosoyama A."/>
            <person name="Uohara A."/>
            <person name="Ohji S."/>
            <person name="Ichikawa N."/>
        </authorList>
    </citation>
    <scope>NUCLEOTIDE SEQUENCE [LARGE SCALE GENOMIC DNA]</scope>
    <source>
        <strain evidence="11 14">NBRC 101315</strain>
    </source>
</reference>
<dbReference type="RefSeq" id="WP_057809996.1">
    <property type="nucleotide sequence ID" value="NZ_BJUD01000002.1"/>
</dbReference>
<dbReference type="PROSITE" id="PS00840">
    <property type="entry name" value="SUMT_2"/>
    <property type="match status" value="1"/>
</dbReference>
<reference evidence="12 13" key="1">
    <citation type="journal article" date="2015" name="Genome Announc.">
        <title>Expanding the biotechnology potential of lactobacilli through comparative genomics of 213 strains and associated genera.</title>
        <authorList>
            <person name="Sun Z."/>
            <person name="Harris H.M."/>
            <person name="McCann A."/>
            <person name="Guo C."/>
            <person name="Argimon S."/>
            <person name="Zhang W."/>
            <person name="Yang X."/>
            <person name="Jeffery I.B."/>
            <person name="Cooney J.C."/>
            <person name="Kagawa T.F."/>
            <person name="Liu W."/>
            <person name="Song Y."/>
            <person name="Salvetti E."/>
            <person name="Wrobel A."/>
            <person name="Rasinkangas P."/>
            <person name="Parkhill J."/>
            <person name="Rea M.C."/>
            <person name="O'Sullivan O."/>
            <person name="Ritari J."/>
            <person name="Douillard F.P."/>
            <person name="Paul Ross R."/>
            <person name="Yang R."/>
            <person name="Briner A.E."/>
            <person name="Felis G.E."/>
            <person name="de Vos W.M."/>
            <person name="Barrangou R."/>
            <person name="Klaenhammer T.R."/>
            <person name="Caufield P.W."/>
            <person name="Cui Y."/>
            <person name="Zhang H."/>
            <person name="O'Toole P.W."/>
        </authorList>
    </citation>
    <scope>NUCLEOTIDE SEQUENCE [LARGE SCALE GENOMIC DNA]</scope>
    <source>
        <strain evidence="12 13">DSM 22696</strain>
    </source>
</reference>
<dbReference type="EMBL" id="JQCB01000005">
    <property type="protein sequence ID" value="KRN96191.1"/>
    <property type="molecule type" value="Genomic_DNA"/>
</dbReference>
<dbReference type="SUPFAM" id="SSF69618">
    <property type="entry name" value="HemD-like"/>
    <property type="match status" value="1"/>
</dbReference>
<gene>
    <name evidence="12" type="ORF">IV55_GL001577</name>
    <name evidence="11" type="ORF">LSI01_01950</name>
</gene>
<dbReference type="Gene3D" id="3.30.950.10">
    <property type="entry name" value="Methyltransferase, Cobalt-precorrin-4 Transmethylase, Domain 2"/>
    <property type="match status" value="1"/>
</dbReference>
<dbReference type="FunFam" id="3.30.950.10:FF:000001">
    <property type="entry name" value="Siroheme synthase"/>
    <property type="match status" value="1"/>
</dbReference>
<dbReference type="STRING" id="348151.IV55_GL001577"/>
<evidence type="ECO:0000313" key="13">
    <source>
        <dbReference type="Proteomes" id="UP000051139"/>
    </source>
</evidence>
<dbReference type="AlphaFoldDB" id="A0A0R2L357"/>
<evidence type="ECO:0000313" key="12">
    <source>
        <dbReference type="EMBL" id="KRN96191.1"/>
    </source>
</evidence>
<dbReference type="InterPro" id="IPR035996">
    <property type="entry name" value="4pyrrol_Methylase_sf"/>
</dbReference>
<dbReference type="InterPro" id="IPR036108">
    <property type="entry name" value="4pyrrol_syn_uPrphyn_synt_sf"/>
</dbReference>
<sequence length="467" mass="51028">MGTGLVTLLGAGPGNIELLTLLGQRRLKEADVVVYDHLINPDLLSYANVNAHFINVGKLPYQTHISQDEINALLVKAAIAGKRVVRLKAGDPFVFGRGGEEAQVLRTQGIPFEIVPGLTSAIAGLEAVGIPVTHRDYASSFHIITAHNKKDKLLNWKNISSMEGTLVFLMGVAELPTIVEQLIHFGKSAETPVAIVQWATQWRQKMGVGTLANIQEVVEQKKLGAPALIAVGGVVDLTRELNVSRTLDSRHILLPNSRHREMQYALSDEGASVDFFNVGTVEELPVSLPDFKQKSRLVVTNVKSFTYLTDQLLKNGMDLRVFTGWEIVATNKLVGSYLKTHGLLPKEIISTEQIQAGDYIVGEKDALSESADRQDVHVLVSCQYRFPDTLQSTLADFSDVVLTSTRAAKALLNGANEEQLNTLKQMHVVAMGRSVAELLKAAGFRNVDVRNKILDVISTLKGGDINE</sequence>
<keyword evidence="6" id="KW-0949">S-adenosyl-L-methionine</keyword>
<keyword evidence="5 9" id="KW-0808">Transferase</keyword>
<evidence type="ECO:0000256" key="3">
    <source>
        <dbReference type="ARBA" id="ARBA00018323"/>
    </source>
</evidence>
<keyword evidence="4 9" id="KW-0489">Methyltransferase</keyword>
<evidence type="ECO:0000259" key="10">
    <source>
        <dbReference type="Pfam" id="PF00590"/>
    </source>
</evidence>
<protein>
    <recommendedName>
        <fullName evidence="3">Uroporphyrinogen-III C-methyltransferase</fullName>
        <ecNumber evidence="2">2.1.1.107</ecNumber>
    </recommendedName>
    <alternativeName>
        <fullName evidence="8">Uroporphyrinogen III methylase</fullName>
    </alternativeName>
</protein>
<dbReference type="Gene3D" id="3.40.1010.10">
    <property type="entry name" value="Cobalt-precorrin-4 Transmethylase, Domain 1"/>
    <property type="match status" value="1"/>
</dbReference>
<dbReference type="GO" id="GO:0032259">
    <property type="term" value="P:methylation"/>
    <property type="evidence" value="ECO:0007669"/>
    <property type="project" value="UniProtKB-KW"/>
</dbReference>
<dbReference type="OrthoDB" id="9815856at2"/>
<comment type="similarity">
    <text evidence="1 9">Belongs to the precorrin methyltransferase family.</text>
</comment>
<dbReference type="GO" id="GO:0004851">
    <property type="term" value="F:uroporphyrin-III C-methyltransferase activity"/>
    <property type="evidence" value="ECO:0007669"/>
    <property type="project" value="UniProtKB-EC"/>
</dbReference>
<dbReference type="InterPro" id="IPR003043">
    <property type="entry name" value="Uropor_MeTrfase_CS"/>
</dbReference>
<accession>A0A0R2L357</accession>
<evidence type="ECO:0000256" key="4">
    <source>
        <dbReference type="ARBA" id="ARBA00022603"/>
    </source>
</evidence>
<comment type="caution">
    <text evidence="12">The sequence shown here is derived from an EMBL/GenBank/DDBJ whole genome shotgun (WGS) entry which is preliminary data.</text>
</comment>
<organism evidence="12 13">
    <name type="scientific">Furfurilactobacillus siliginis</name>
    <dbReference type="NCBI Taxonomy" id="348151"/>
    <lineage>
        <taxon>Bacteria</taxon>
        <taxon>Bacillati</taxon>
        <taxon>Bacillota</taxon>
        <taxon>Bacilli</taxon>
        <taxon>Lactobacillales</taxon>
        <taxon>Lactobacillaceae</taxon>
        <taxon>Furfurilactobacillus</taxon>
    </lineage>
</organism>
<dbReference type="InterPro" id="IPR014776">
    <property type="entry name" value="4pyrrole_Mease_sub2"/>
</dbReference>
<evidence type="ECO:0000256" key="9">
    <source>
        <dbReference type="RuleBase" id="RU003960"/>
    </source>
</evidence>
<evidence type="ECO:0000313" key="11">
    <source>
        <dbReference type="EMBL" id="GEK27884.1"/>
    </source>
</evidence>
<name>A0A0R2L357_9LACO</name>
<dbReference type="EMBL" id="BJUD01000002">
    <property type="protein sequence ID" value="GEK27884.1"/>
    <property type="molecule type" value="Genomic_DNA"/>
</dbReference>
<dbReference type="Proteomes" id="UP000321429">
    <property type="component" value="Unassembled WGS sequence"/>
</dbReference>
<dbReference type="Gene3D" id="3.40.50.10090">
    <property type="match status" value="1"/>
</dbReference>
<dbReference type="InterPro" id="IPR006366">
    <property type="entry name" value="CobA/CysG_C"/>
</dbReference>
<dbReference type="PATRIC" id="fig|348151.3.peg.1624"/>
<evidence type="ECO:0000256" key="6">
    <source>
        <dbReference type="ARBA" id="ARBA00022691"/>
    </source>
</evidence>
<evidence type="ECO:0000256" key="8">
    <source>
        <dbReference type="ARBA" id="ARBA00079776"/>
    </source>
</evidence>
<proteinExistence type="inferred from homology"/>
<evidence type="ECO:0000256" key="7">
    <source>
        <dbReference type="ARBA" id="ARBA00023244"/>
    </source>
</evidence>
<dbReference type="GO" id="GO:0004852">
    <property type="term" value="F:uroporphyrinogen-III synthase activity"/>
    <property type="evidence" value="ECO:0007669"/>
    <property type="project" value="InterPro"/>
</dbReference>
<dbReference type="GO" id="GO:0019354">
    <property type="term" value="P:siroheme biosynthetic process"/>
    <property type="evidence" value="ECO:0007669"/>
    <property type="project" value="InterPro"/>
</dbReference>
<dbReference type="InterPro" id="IPR000878">
    <property type="entry name" value="4pyrrol_Mease"/>
</dbReference>
<evidence type="ECO:0000256" key="1">
    <source>
        <dbReference type="ARBA" id="ARBA00005879"/>
    </source>
</evidence>
<dbReference type="FunFam" id="3.40.1010.10:FF:000001">
    <property type="entry name" value="Siroheme synthase"/>
    <property type="match status" value="1"/>
</dbReference>
<dbReference type="NCBIfam" id="TIGR01469">
    <property type="entry name" value="cobA_cysG_Cterm"/>
    <property type="match status" value="1"/>
</dbReference>
<dbReference type="NCBIfam" id="NF004790">
    <property type="entry name" value="PRK06136.1"/>
    <property type="match status" value="1"/>
</dbReference>
<evidence type="ECO:0000256" key="2">
    <source>
        <dbReference type="ARBA" id="ARBA00012162"/>
    </source>
</evidence>
<dbReference type="SUPFAM" id="SSF53790">
    <property type="entry name" value="Tetrapyrrole methylase"/>
    <property type="match status" value="1"/>
</dbReference>
<dbReference type="InterPro" id="IPR014777">
    <property type="entry name" value="4pyrrole_Mease_sub1"/>
</dbReference>
<dbReference type="PANTHER" id="PTHR45790">
    <property type="entry name" value="SIROHEME SYNTHASE-RELATED"/>
    <property type="match status" value="1"/>
</dbReference>
<evidence type="ECO:0000313" key="14">
    <source>
        <dbReference type="Proteomes" id="UP000321429"/>
    </source>
</evidence>
<dbReference type="EC" id="2.1.1.107" evidence="2"/>
<dbReference type="CDD" id="cd11642">
    <property type="entry name" value="SUMT"/>
    <property type="match status" value="1"/>
</dbReference>